<feature type="domain" description="A-factor biosynthesis hotdog" evidence="1">
    <location>
        <begin position="26"/>
        <end position="160"/>
    </location>
</feature>
<feature type="domain" description="A-factor biosynthesis hotdog" evidence="1">
    <location>
        <begin position="195"/>
        <end position="312"/>
    </location>
</feature>
<sequence length="317" mass="35168">MARSGFQHGFGGFGNEKLTTVVPKEFVHRAAAAEVFLTGWKDTGDDCFSVTAQWPRAHAFYGPSYGLHDPLLLAETIRQTIPLLSHVAYGVPFGHRLIWQDMHYTLKPEALRMAPVPAELELRVSCHNIVRRSSRLVGMRMEFLVLREGRFLASATARFTSHAPAVYRRLRGEYGDLDTALAGMIAMPQPVAPHLVGRDRRDDVVLAPGGAEGRWLLRTDVTHPVLFDHPVDHAPGMLLLEAARQAVQLTSGSVPVVPLAMKTTFTRYAEFDAPCWVETERMEADGLGRSRVRVTVRQNAQVLFETMATTACATQVN</sequence>
<comment type="caution">
    <text evidence="2">The sequence shown here is derived from an EMBL/GenBank/DDBJ whole genome shotgun (WGS) entry which is preliminary data.</text>
</comment>
<organism evidence="2 3">
    <name type="scientific">Streptomyces agglomeratus</name>
    <dbReference type="NCBI Taxonomy" id="285458"/>
    <lineage>
        <taxon>Bacteria</taxon>
        <taxon>Bacillati</taxon>
        <taxon>Actinomycetota</taxon>
        <taxon>Actinomycetes</taxon>
        <taxon>Kitasatosporales</taxon>
        <taxon>Streptomycetaceae</taxon>
        <taxon>Streptomyces</taxon>
    </lineage>
</organism>
<gene>
    <name evidence="2" type="ORF">AS594_13800</name>
</gene>
<dbReference type="NCBIfam" id="NF041195">
    <property type="entry name" value="ScbA_BarX_GamBu"/>
    <property type="match status" value="1"/>
</dbReference>
<dbReference type="InterPro" id="IPR047757">
    <property type="entry name" value="AfsA-like"/>
</dbReference>
<dbReference type="AlphaFoldDB" id="A0A1E5PIQ3"/>
<evidence type="ECO:0000313" key="3">
    <source>
        <dbReference type="Proteomes" id="UP000095759"/>
    </source>
</evidence>
<evidence type="ECO:0000313" key="2">
    <source>
        <dbReference type="EMBL" id="OEJ29438.1"/>
    </source>
</evidence>
<reference evidence="2 3" key="1">
    <citation type="submission" date="2016-08" db="EMBL/GenBank/DDBJ databases">
        <title>Complete genome sequence of Streptomyces agglomeratus strain 6-3-2, a novel anti-MRSA actinomycete isolated from Wuli of Tebit, China.</title>
        <authorList>
            <person name="Chen X."/>
        </authorList>
    </citation>
    <scope>NUCLEOTIDE SEQUENCE [LARGE SCALE GENOMIC DNA]</scope>
    <source>
        <strain evidence="2 3">6-3-2</strain>
    </source>
</reference>
<dbReference type="GO" id="GO:0016740">
    <property type="term" value="F:transferase activity"/>
    <property type="evidence" value="ECO:0007669"/>
    <property type="project" value="InterPro"/>
</dbReference>
<dbReference type="InterPro" id="IPR005509">
    <property type="entry name" value="AfsA_hotdog_dom"/>
</dbReference>
<evidence type="ECO:0000259" key="1">
    <source>
        <dbReference type="Pfam" id="PF03756"/>
    </source>
</evidence>
<dbReference type="Proteomes" id="UP000095759">
    <property type="component" value="Unassembled WGS sequence"/>
</dbReference>
<dbReference type="EMBL" id="MEHJ01000001">
    <property type="protein sequence ID" value="OEJ29438.1"/>
    <property type="molecule type" value="Genomic_DNA"/>
</dbReference>
<protein>
    <submittedName>
        <fullName evidence="2">Transcriptional regulator</fullName>
    </submittedName>
</protein>
<keyword evidence="3" id="KW-1185">Reference proteome</keyword>
<name>A0A1E5PIQ3_9ACTN</name>
<dbReference type="Pfam" id="PF03756">
    <property type="entry name" value="AfsA"/>
    <property type="match status" value="2"/>
</dbReference>
<accession>A0A1E5PIQ3</accession>
<proteinExistence type="predicted"/>
<dbReference type="STRING" id="285458.BGM19_23010"/>